<accession>A0A136J638</accession>
<dbReference type="InterPro" id="IPR050613">
    <property type="entry name" value="Sec_Metabolite_Reg"/>
</dbReference>
<gene>
    <name evidence="6" type="ORF">Micbo1qcDRAFT_182933</name>
</gene>
<dbReference type="InterPro" id="IPR001138">
    <property type="entry name" value="Zn2Cys6_DnaBD"/>
</dbReference>
<dbReference type="InterPro" id="IPR036864">
    <property type="entry name" value="Zn2-C6_fun-type_DNA-bd_sf"/>
</dbReference>
<dbReference type="InterPro" id="IPR007219">
    <property type="entry name" value="XnlR_reg_dom"/>
</dbReference>
<evidence type="ECO:0000313" key="7">
    <source>
        <dbReference type="Proteomes" id="UP000070501"/>
    </source>
</evidence>
<keyword evidence="2" id="KW-0479">Metal-binding</keyword>
<feature type="domain" description="Zn(2)-C6 fungal-type" evidence="5">
    <location>
        <begin position="16"/>
        <end position="44"/>
    </location>
</feature>
<dbReference type="PANTHER" id="PTHR31001">
    <property type="entry name" value="UNCHARACTERIZED TRANSCRIPTIONAL REGULATORY PROTEIN"/>
    <property type="match status" value="1"/>
</dbReference>
<dbReference type="CDD" id="cd00067">
    <property type="entry name" value="GAL4"/>
    <property type="match status" value="1"/>
</dbReference>
<evidence type="ECO:0000256" key="4">
    <source>
        <dbReference type="SAM" id="MobiDB-lite"/>
    </source>
</evidence>
<dbReference type="GO" id="GO:0003677">
    <property type="term" value="F:DNA binding"/>
    <property type="evidence" value="ECO:0007669"/>
    <property type="project" value="InterPro"/>
</dbReference>
<dbReference type="PROSITE" id="PS50048">
    <property type="entry name" value="ZN2_CY6_FUNGAL_2"/>
    <property type="match status" value="1"/>
</dbReference>
<keyword evidence="7" id="KW-1185">Reference proteome</keyword>
<dbReference type="Pfam" id="PF00172">
    <property type="entry name" value="Zn_clus"/>
    <property type="match status" value="1"/>
</dbReference>
<proteinExistence type="predicted"/>
<dbReference type="STRING" id="196109.A0A136J638"/>
<dbReference type="SUPFAM" id="SSF57701">
    <property type="entry name" value="Zn2/Cys6 DNA-binding domain"/>
    <property type="match status" value="1"/>
</dbReference>
<dbReference type="PANTHER" id="PTHR31001:SF85">
    <property type="entry name" value="ZN(II)2CYS6 TRANSCRIPTION FACTOR (EUROFUNG)"/>
    <property type="match status" value="1"/>
</dbReference>
<dbReference type="CDD" id="cd12148">
    <property type="entry name" value="fungal_TF_MHR"/>
    <property type="match status" value="1"/>
</dbReference>
<evidence type="ECO:0000256" key="1">
    <source>
        <dbReference type="ARBA" id="ARBA00004123"/>
    </source>
</evidence>
<dbReference type="InParanoid" id="A0A136J638"/>
<dbReference type="Gene3D" id="4.10.240.10">
    <property type="entry name" value="Zn(2)-C6 fungal-type DNA-binding domain"/>
    <property type="match status" value="1"/>
</dbReference>
<organism evidence="6 7">
    <name type="scientific">Microdochium bolleyi</name>
    <dbReference type="NCBI Taxonomy" id="196109"/>
    <lineage>
        <taxon>Eukaryota</taxon>
        <taxon>Fungi</taxon>
        <taxon>Dikarya</taxon>
        <taxon>Ascomycota</taxon>
        <taxon>Pezizomycotina</taxon>
        <taxon>Sordariomycetes</taxon>
        <taxon>Xylariomycetidae</taxon>
        <taxon>Xylariales</taxon>
        <taxon>Microdochiaceae</taxon>
        <taxon>Microdochium</taxon>
    </lineage>
</organism>
<dbReference type="GO" id="GO:0000981">
    <property type="term" value="F:DNA-binding transcription factor activity, RNA polymerase II-specific"/>
    <property type="evidence" value="ECO:0007669"/>
    <property type="project" value="InterPro"/>
</dbReference>
<dbReference type="AlphaFoldDB" id="A0A136J638"/>
<dbReference type="SMART" id="SM00906">
    <property type="entry name" value="Fungal_trans"/>
    <property type="match status" value="1"/>
</dbReference>
<dbReference type="OrthoDB" id="2269373at2759"/>
<dbReference type="EMBL" id="KQ964248">
    <property type="protein sequence ID" value="KXJ92612.1"/>
    <property type="molecule type" value="Genomic_DNA"/>
</dbReference>
<dbReference type="Proteomes" id="UP000070501">
    <property type="component" value="Unassembled WGS sequence"/>
</dbReference>
<reference evidence="7" key="1">
    <citation type="submission" date="2016-02" db="EMBL/GenBank/DDBJ databases">
        <title>Draft genome sequence of Microdochium bolleyi, a fungal endophyte of beachgrass.</title>
        <authorList>
            <consortium name="DOE Joint Genome Institute"/>
            <person name="David A.S."/>
            <person name="May G."/>
            <person name="Haridas S."/>
            <person name="Lim J."/>
            <person name="Wang M."/>
            <person name="Labutti K."/>
            <person name="Lipzen A."/>
            <person name="Barry K."/>
            <person name="Grigoriev I.V."/>
        </authorList>
    </citation>
    <scope>NUCLEOTIDE SEQUENCE [LARGE SCALE GENOMIC DNA]</scope>
    <source>
        <strain evidence="7">J235TASD1</strain>
    </source>
</reference>
<dbReference type="GO" id="GO:0006351">
    <property type="term" value="P:DNA-templated transcription"/>
    <property type="evidence" value="ECO:0007669"/>
    <property type="project" value="InterPro"/>
</dbReference>
<evidence type="ECO:0000256" key="3">
    <source>
        <dbReference type="ARBA" id="ARBA00023242"/>
    </source>
</evidence>
<name>A0A136J638_9PEZI</name>
<feature type="compositionally biased region" description="Polar residues" evidence="4">
    <location>
        <begin position="146"/>
        <end position="155"/>
    </location>
</feature>
<dbReference type="GO" id="GO:0008270">
    <property type="term" value="F:zinc ion binding"/>
    <property type="evidence" value="ECO:0007669"/>
    <property type="project" value="InterPro"/>
</dbReference>
<dbReference type="SMART" id="SM00066">
    <property type="entry name" value="GAL4"/>
    <property type="match status" value="1"/>
</dbReference>
<sequence>METSPISSGKVPRVLACVLCQTRKIKCDRNSPCANCIKANVKCTPSTPAPARKRRRPNQDLQQRLARCEELLSEYATKKPDENVSDGSDGQEPWRPLGQLIIDDGGGVKFMDSYLCANIHEELRAMREILDDEDKDDDYSTPKYDPSTNASSPDLNTGLILTDNGTGNVENLHPQTAHVIQLWQTFLERINPLTKIIHVPSLQPLVAEAATHPMSMPKNVEALLFSIYLMAAVSMSDEECLLRLGYSKVEAVERFSRGVRLTLMKIGILRFHDMVVLQALVFFMLSLSGRYDRHAAWILNGTIVRIAQKMGLHRDGENFGLSPFESELRRRIWWQIVMLDAVYALMSGLGQSLLPRGWNTRKPSNLTDADLFPSMTTITPRETPTDMVYCLISYEMGKLLTESSTLEVVIMRNERATTDPANDGDIDKARKRIDEVDDIMTQILDQHYDPSLRPVHQLAKDSKAMFMTKLRELVCPPQEQPEWGTEVFTAKDNLFKVAVTTGEHNMTLYRSVRANGPFLWIVMTHFQIEVLIYMVGQLSIRRSGQLVDRAWAVIDASYTFNTGLLDLTNKAHLALAIHTLRAWKVRRVHLQETTGASPQTPSFIINLETLLPKHDSQLNSPASGMSTQFPPQALATTGGGGVLNQMMFVDATGPMDWNMFGGPHGTNVASDFGPLGTDFGVTNDAWT</sequence>
<keyword evidence="3" id="KW-0539">Nucleus</keyword>
<dbReference type="GO" id="GO:0005634">
    <property type="term" value="C:nucleus"/>
    <property type="evidence" value="ECO:0007669"/>
    <property type="project" value="UniProtKB-SubCell"/>
</dbReference>
<feature type="region of interest" description="Disordered" evidence="4">
    <location>
        <begin position="134"/>
        <end position="156"/>
    </location>
</feature>
<protein>
    <submittedName>
        <fullName evidence="6">Fungal-specific transcription factor domain-domain-containing protein</fullName>
    </submittedName>
</protein>
<evidence type="ECO:0000259" key="5">
    <source>
        <dbReference type="PROSITE" id="PS50048"/>
    </source>
</evidence>
<comment type="subcellular location">
    <subcellularLocation>
        <location evidence="1">Nucleus</location>
    </subcellularLocation>
</comment>
<evidence type="ECO:0000256" key="2">
    <source>
        <dbReference type="ARBA" id="ARBA00022723"/>
    </source>
</evidence>
<dbReference type="Pfam" id="PF04082">
    <property type="entry name" value="Fungal_trans"/>
    <property type="match status" value="1"/>
</dbReference>
<evidence type="ECO:0000313" key="6">
    <source>
        <dbReference type="EMBL" id="KXJ92612.1"/>
    </source>
</evidence>